<keyword evidence="1" id="KW-0472">Membrane</keyword>
<feature type="transmembrane region" description="Helical" evidence="1">
    <location>
        <begin position="6"/>
        <end position="25"/>
    </location>
</feature>
<organism evidence="2 3">
    <name type="scientific">Haloarcula pellucida</name>
    <dbReference type="NCBI Taxonomy" id="1427151"/>
    <lineage>
        <taxon>Archaea</taxon>
        <taxon>Methanobacteriati</taxon>
        <taxon>Methanobacteriota</taxon>
        <taxon>Stenosarchaea group</taxon>
        <taxon>Halobacteria</taxon>
        <taxon>Halobacteriales</taxon>
        <taxon>Haloarculaceae</taxon>
        <taxon>Haloarcula</taxon>
    </lineage>
</organism>
<dbReference type="RefSeq" id="WP_188993787.1">
    <property type="nucleotide sequence ID" value="NZ_BMOU01000001.1"/>
</dbReference>
<gene>
    <name evidence="2" type="ORF">GCM10009030_02360</name>
</gene>
<dbReference type="AlphaFoldDB" id="A0A830GG18"/>
<name>A0A830GG18_9EURY</name>
<feature type="transmembrane region" description="Helical" evidence="1">
    <location>
        <begin position="75"/>
        <end position="94"/>
    </location>
</feature>
<evidence type="ECO:0000313" key="2">
    <source>
        <dbReference type="EMBL" id="GGN85629.1"/>
    </source>
</evidence>
<keyword evidence="1" id="KW-0812">Transmembrane</keyword>
<reference evidence="2" key="2">
    <citation type="submission" date="2020-09" db="EMBL/GenBank/DDBJ databases">
        <authorList>
            <person name="Sun Q."/>
            <person name="Ohkuma M."/>
        </authorList>
    </citation>
    <scope>NUCLEOTIDE SEQUENCE</scope>
    <source>
        <strain evidence="2">JCM 17820</strain>
    </source>
</reference>
<feature type="transmembrane region" description="Helical" evidence="1">
    <location>
        <begin position="45"/>
        <end position="63"/>
    </location>
</feature>
<dbReference type="EMBL" id="BMOU01000001">
    <property type="protein sequence ID" value="GGN85629.1"/>
    <property type="molecule type" value="Genomic_DNA"/>
</dbReference>
<evidence type="ECO:0000256" key="1">
    <source>
        <dbReference type="SAM" id="Phobius"/>
    </source>
</evidence>
<protein>
    <submittedName>
        <fullName evidence="2">Uncharacterized protein</fullName>
    </submittedName>
</protein>
<reference evidence="2" key="1">
    <citation type="journal article" date="2014" name="Int. J. Syst. Evol. Microbiol.">
        <title>Complete genome sequence of Corynebacterium casei LMG S-19264T (=DSM 44701T), isolated from a smear-ripened cheese.</title>
        <authorList>
            <consortium name="US DOE Joint Genome Institute (JGI-PGF)"/>
            <person name="Walter F."/>
            <person name="Albersmeier A."/>
            <person name="Kalinowski J."/>
            <person name="Ruckert C."/>
        </authorList>
    </citation>
    <scope>NUCLEOTIDE SEQUENCE</scope>
    <source>
        <strain evidence="2">JCM 17820</strain>
    </source>
</reference>
<proteinExistence type="predicted"/>
<dbReference type="Proteomes" id="UP000605784">
    <property type="component" value="Unassembled WGS sequence"/>
</dbReference>
<comment type="caution">
    <text evidence="2">The sequence shown here is derived from an EMBL/GenBank/DDBJ whole genome shotgun (WGS) entry which is preliminary data.</text>
</comment>
<evidence type="ECO:0000313" key="3">
    <source>
        <dbReference type="Proteomes" id="UP000605784"/>
    </source>
</evidence>
<accession>A0A830GG18</accession>
<keyword evidence="1" id="KW-1133">Transmembrane helix</keyword>
<sequence length="103" mass="11445">MDDARLLRAFVLPELAMLSILLLYLGARLTSETGRAASLSRPLTLAAFLFVLLELLIPLAVCLDVCRRPDDPDMIRVHAAAMPLVNVLGVLAYLDDRKRSREK</sequence>
<keyword evidence="3" id="KW-1185">Reference proteome</keyword>